<feature type="compositionally biased region" description="Polar residues" evidence="1">
    <location>
        <begin position="147"/>
        <end position="159"/>
    </location>
</feature>
<feature type="compositionally biased region" description="Basic and acidic residues" evidence="1">
    <location>
        <begin position="160"/>
        <end position="173"/>
    </location>
</feature>
<dbReference type="Proteomes" id="UP000225706">
    <property type="component" value="Unassembled WGS sequence"/>
</dbReference>
<dbReference type="GO" id="GO:0004842">
    <property type="term" value="F:ubiquitin-protein transferase activity"/>
    <property type="evidence" value="ECO:0007669"/>
    <property type="project" value="InterPro"/>
</dbReference>
<dbReference type="SUPFAM" id="SSF56204">
    <property type="entry name" value="Hect, E3 ligase catalytic domain"/>
    <property type="match status" value="1"/>
</dbReference>
<name>A0A2B4SDI0_STYPI</name>
<protein>
    <submittedName>
        <fullName evidence="2">Uncharacterized protein</fullName>
    </submittedName>
</protein>
<evidence type="ECO:0000256" key="1">
    <source>
        <dbReference type="SAM" id="MobiDB-lite"/>
    </source>
</evidence>
<gene>
    <name evidence="2" type="ORF">AWC38_SpisGene8187</name>
</gene>
<dbReference type="OrthoDB" id="5986535at2759"/>
<feature type="region of interest" description="Disordered" evidence="1">
    <location>
        <begin position="147"/>
        <end position="178"/>
    </location>
</feature>
<sequence length="317" mass="35686">MKPKEQKPIEFALLRSFDDEEMQDDGCSPNLKRDSILTSGMLMLTDEDSENVFRNKILESLKKKYPLMGMNDFEFVKVRHKAISTLQLGSGTEYSYAVVKKMAGQGLLYVKIKQGFKFIYDDALMDGKDLSDEISITAIVKSENLNDPLQGSSSSSPDATTKRAEMGKDKGDEFSTPPHCDEVVSALIQELAGIKDYTTTFEVEFIGEMAKDLGGPRKEWIRLVNCEIKKKYFDNVLRTYLSEDYYYVGIMVGIALLQNGAIPAFMPIEVLDQLLVFSNTDSCIANIQRGLEVFDLCTVIRSYPIMLHLLRPTTGKL</sequence>
<dbReference type="EMBL" id="LSMT01000110">
    <property type="protein sequence ID" value="PFX27113.1"/>
    <property type="molecule type" value="Genomic_DNA"/>
</dbReference>
<dbReference type="InterPro" id="IPR035983">
    <property type="entry name" value="Hect_E3_ubiquitin_ligase"/>
</dbReference>
<evidence type="ECO:0000313" key="3">
    <source>
        <dbReference type="Proteomes" id="UP000225706"/>
    </source>
</evidence>
<accession>A0A2B4SDI0</accession>
<evidence type="ECO:0000313" key="2">
    <source>
        <dbReference type="EMBL" id="PFX27113.1"/>
    </source>
</evidence>
<reference evidence="3" key="1">
    <citation type="journal article" date="2017" name="bioRxiv">
        <title>Comparative analysis of the genomes of Stylophora pistillata and Acropora digitifera provides evidence for extensive differences between species of corals.</title>
        <authorList>
            <person name="Voolstra C.R."/>
            <person name="Li Y."/>
            <person name="Liew Y.J."/>
            <person name="Baumgarten S."/>
            <person name="Zoccola D."/>
            <person name="Flot J.-F."/>
            <person name="Tambutte S."/>
            <person name="Allemand D."/>
            <person name="Aranda M."/>
        </authorList>
    </citation>
    <scope>NUCLEOTIDE SEQUENCE [LARGE SCALE GENOMIC DNA]</scope>
</reference>
<keyword evidence="3" id="KW-1185">Reference proteome</keyword>
<comment type="caution">
    <text evidence="2">The sequence shown here is derived from an EMBL/GenBank/DDBJ whole genome shotgun (WGS) entry which is preliminary data.</text>
</comment>
<organism evidence="2 3">
    <name type="scientific">Stylophora pistillata</name>
    <name type="common">Smooth cauliflower coral</name>
    <dbReference type="NCBI Taxonomy" id="50429"/>
    <lineage>
        <taxon>Eukaryota</taxon>
        <taxon>Metazoa</taxon>
        <taxon>Cnidaria</taxon>
        <taxon>Anthozoa</taxon>
        <taxon>Hexacorallia</taxon>
        <taxon>Scleractinia</taxon>
        <taxon>Astrocoeniina</taxon>
        <taxon>Pocilloporidae</taxon>
        <taxon>Stylophora</taxon>
    </lineage>
</organism>
<dbReference type="Gene3D" id="3.90.1750.10">
    <property type="entry name" value="Hect, E3 ligase catalytic domains"/>
    <property type="match status" value="1"/>
</dbReference>
<proteinExistence type="predicted"/>
<dbReference type="AlphaFoldDB" id="A0A2B4SDI0"/>